<comment type="similarity">
    <text evidence="2">Belongs to the DNA repair enzymes AP/ExoA family.</text>
</comment>
<evidence type="ECO:0000256" key="5">
    <source>
        <dbReference type="ARBA" id="ARBA00022801"/>
    </source>
</evidence>
<dbReference type="Proteomes" id="UP000507470">
    <property type="component" value="Unassembled WGS sequence"/>
</dbReference>
<sequence length="316" mass="37628">MHYFNGVRQKSFDFICLQETHCTKLVENEWRKEWGGLSFWCNGTSVPKGVAILVKPNLDINVTEKYKDTEGRKLIVEFKLDSNEIVRIFNVYAPNNGVERKDFFNKLTINKEKNVVNYVLGDFNCCLNRKLDRKHMPKSEDVSNHELKNFIEKNELTDIWRLRYPNKKHYTFSRGKSYSRIDYIFTSENIDCRLNNAKIVYFPFSDHDGVTITMNINEPERGSFYWKMNNSVIKTDLFKNTFETFWKSWKHKINKFKGKKEFCDLTKTKIKDIIITISKKLMLNENEVKKWEHKLETLLENDGTQQNLNEVEKLNK</sequence>
<dbReference type="InterPro" id="IPR005135">
    <property type="entry name" value="Endo/exonuclease/phosphatase"/>
</dbReference>
<evidence type="ECO:0000313" key="11">
    <source>
        <dbReference type="EMBL" id="CAC5373263.1"/>
    </source>
</evidence>
<evidence type="ECO:0000256" key="4">
    <source>
        <dbReference type="ARBA" id="ARBA00022723"/>
    </source>
</evidence>
<dbReference type="InterPro" id="IPR036691">
    <property type="entry name" value="Endo/exonu/phosph_ase_sf"/>
</dbReference>
<evidence type="ECO:0000259" key="10">
    <source>
        <dbReference type="Pfam" id="PF03372"/>
    </source>
</evidence>
<dbReference type="Pfam" id="PF03372">
    <property type="entry name" value="Exo_endo_phos"/>
    <property type="match status" value="1"/>
</dbReference>
<feature type="active site" description="Proton acceptor" evidence="7">
    <location>
        <position position="207"/>
    </location>
</feature>
<name>A0A6J8ASY5_MYTCO</name>
<feature type="binding site" evidence="8">
    <location>
        <position position="124"/>
    </location>
    <ligand>
        <name>Mg(2+)</name>
        <dbReference type="ChEBI" id="CHEBI:18420"/>
        <label>1</label>
    </ligand>
</feature>
<feature type="binding site" evidence="8">
    <location>
        <position position="206"/>
    </location>
    <ligand>
        <name>Mg(2+)</name>
        <dbReference type="ChEBI" id="CHEBI:18420"/>
        <label>1</label>
    </ligand>
</feature>
<dbReference type="PANTHER" id="PTHR22748">
    <property type="entry name" value="AP ENDONUCLEASE"/>
    <property type="match status" value="1"/>
</dbReference>
<feature type="active site" description="Proton donor/acceptor" evidence="7">
    <location>
        <position position="122"/>
    </location>
</feature>
<feature type="site" description="Transition state stabilizer" evidence="9">
    <location>
        <position position="124"/>
    </location>
</feature>
<comment type="catalytic activity">
    <reaction evidence="1">
        <text>Exonucleolytic cleavage in the 3'- to 5'-direction to yield nucleoside 5'-phosphates.</text>
        <dbReference type="EC" id="3.1.11.2"/>
    </reaction>
</comment>
<reference evidence="11 12" key="1">
    <citation type="submission" date="2020-06" db="EMBL/GenBank/DDBJ databases">
        <authorList>
            <person name="Li R."/>
            <person name="Bekaert M."/>
        </authorList>
    </citation>
    <scope>NUCLEOTIDE SEQUENCE [LARGE SCALE GENOMIC DNA]</scope>
    <source>
        <strain evidence="12">wild</strain>
    </source>
</reference>
<dbReference type="GO" id="GO:0008081">
    <property type="term" value="F:phosphoric diester hydrolase activity"/>
    <property type="evidence" value="ECO:0007669"/>
    <property type="project" value="TreeGrafter"/>
</dbReference>
<feature type="domain" description="Endonuclease/exonuclease/phosphatase" evidence="10">
    <location>
        <begin position="8"/>
        <end position="207"/>
    </location>
</feature>
<evidence type="ECO:0000256" key="3">
    <source>
        <dbReference type="ARBA" id="ARBA00012115"/>
    </source>
</evidence>
<comment type="cofactor">
    <cofactor evidence="8">
        <name>Mg(2+)</name>
        <dbReference type="ChEBI" id="CHEBI:18420"/>
    </cofactor>
    <cofactor evidence="8">
        <name>Mn(2+)</name>
        <dbReference type="ChEBI" id="CHEBI:29035"/>
    </cofactor>
    <text evidence="8">Probably binds two magnesium or manganese ions per subunit.</text>
</comment>
<dbReference type="PANTHER" id="PTHR22748:SF26">
    <property type="entry name" value="ENDONUCLEASE_EXONUCLEASE_PHOSPHATASE DOMAIN-CONTAINING PROTEIN"/>
    <property type="match status" value="1"/>
</dbReference>
<dbReference type="GO" id="GO:0046872">
    <property type="term" value="F:metal ion binding"/>
    <property type="evidence" value="ECO:0007669"/>
    <property type="project" value="UniProtKB-KW"/>
</dbReference>
<evidence type="ECO:0000256" key="1">
    <source>
        <dbReference type="ARBA" id="ARBA00000493"/>
    </source>
</evidence>
<dbReference type="GO" id="GO:0008311">
    <property type="term" value="F:double-stranded DNA 3'-5' DNA exonuclease activity"/>
    <property type="evidence" value="ECO:0007669"/>
    <property type="project" value="UniProtKB-EC"/>
</dbReference>
<feature type="active site" evidence="7">
    <location>
        <position position="92"/>
    </location>
</feature>
<proteinExistence type="inferred from homology"/>
<feature type="site" description="Interaction with DNA substrate" evidence="9">
    <location>
        <position position="207"/>
    </location>
</feature>
<evidence type="ECO:0000313" key="12">
    <source>
        <dbReference type="Proteomes" id="UP000507470"/>
    </source>
</evidence>
<dbReference type="Gene3D" id="3.60.10.10">
    <property type="entry name" value="Endonuclease/exonuclease/phosphatase"/>
    <property type="match status" value="1"/>
</dbReference>
<dbReference type="EC" id="3.1.11.2" evidence="3"/>
<dbReference type="GO" id="GO:0006284">
    <property type="term" value="P:base-excision repair"/>
    <property type="evidence" value="ECO:0007669"/>
    <property type="project" value="TreeGrafter"/>
</dbReference>
<dbReference type="AlphaFoldDB" id="A0A6J8ASY5"/>
<feature type="binding site" evidence="8">
    <location>
        <position position="207"/>
    </location>
    <ligand>
        <name>Mg(2+)</name>
        <dbReference type="ChEBI" id="CHEBI:18420"/>
        <label>1</label>
    </ligand>
</feature>
<keyword evidence="8" id="KW-0464">Manganese</keyword>
<evidence type="ECO:0000256" key="9">
    <source>
        <dbReference type="PIRSR" id="PIRSR604808-3"/>
    </source>
</evidence>
<accession>A0A6J8ASY5</accession>
<protein>
    <recommendedName>
        <fullName evidence="3">exodeoxyribonuclease III</fullName>
        <ecNumber evidence="3">3.1.11.2</ecNumber>
    </recommendedName>
</protein>
<keyword evidence="4 8" id="KW-0479">Metal-binding</keyword>
<dbReference type="OrthoDB" id="6244150at2759"/>
<keyword evidence="12" id="KW-1185">Reference proteome</keyword>
<dbReference type="InterPro" id="IPR004808">
    <property type="entry name" value="AP_endonuc_1"/>
</dbReference>
<evidence type="ECO:0000256" key="6">
    <source>
        <dbReference type="ARBA" id="ARBA00022842"/>
    </source>
</evidence>
<dbReference type="GO" id="GO:0005634">
    <property type="term" value="C:nucleus"/>
    <property type="evidence" value="ECO:0007669"/>
    <property type="project" value="TreeGrafter"/>
</dbReference>
<feature type="binding site" evidence="8">
    <location>
        <position position="122"/>
    </location>
    <ligand>
        <name>Mg(2+)</name>
        <dbReference type="ChEBI" id="CHEBI:18420"/>
        <label>1</label>
    </ligand>
</feature>
<evidence type="ECO:0000256" key="2">
    <source>
        <dbReference type="ARBA" id="ARBA00007092"/>
    </source>
</evidence>
<evidence type="ECO:0000256" key="7">
    <source>
        <dbReference type="PIRSR" id="PIRSR604808-1"/>
    </source>
</evidence>
<dbReference type="GO" id="GO:0003906">
    <property type="term" value="F:DNA-(apurinic or apyrimidinic site) endonuclease activity"/>
    <property type="evidence" value="ECO:0007669"/>
    <property type="project" value="TreeGrafter"/>
</dbReference>
<dbReference type="CDD" id="cd09076">
    <property type="entry name" value="L1-EN"/>
    <property type="match status" value="1"/>
</dbReference>
<keyword evidence="5" id="KW-0378">Hydrolase</keyword>
<feature type="binding site" evidence="8">
    <location>
        <position position="19"/>
    </location>
    <ligand>
        <name>Mg(2+)</name>
        <dbReference type="ChEBI" id="CHEBI:18420"/>
        <label>1</label>
    </ligand>
</feature>
<keyword evidence="6 8" id="KW-0460">Magnesium</keyword>
<organism evidence="11 12">
    <name type="scientific">Mytilus coruscus</name>
    <name type="common">Sea mussel</name>
    <dbReference type="NCBI Taxonomy" id="42192"/>
    <lineage>
        <taxon>Eukaryota</taxon>
        <taxon>Metazoa</taxon>
        <taxon>Spiralia</taxon>
        <taxon>Lophotrochozoa</taxon>
        <taxon>Mollusca</taxon>
        <taxon>Bivalvia</taxon>
        <taxon>Autobranchia</taxon>
        <taxon>Pteriomorphia</taxon>
        <taxon>Mytilida</taxon>
        <taxon>Mytiloidea</taxon>
        <taxon>Mytilidae</taxon>
        <taxon>Mytilinae</taxon>
        <taxon>Mytilus</taxon>
    </lineage>
</organism>
<gene>
    <name evidence="11" type="ORF">MCOR_11092</name>
</gene>
<dbReference type="SUPFAM" id="SSF56219">
    <property type="entry name" value="DNase I-like"/>
    <property type="match status" value="1"/>
</dbReference>
<dbReference type="EMBL" id="CACVKT020001887">
    <property type="protein sequence ID" value="CAC5373263.1"/>
    <property type="molecule type" value="Genomic_DNA"/>
</dbReference>
<feature type="site" description="Important for catalytic activity" evidence="9">
    <location>
        <position position="182"/>
    </location>
</feature>
<evidence type="ECO:0000256" key="8">
    <source>
        <dbReference type="PIRSR" id="PIRSR604808-2"/>
    </source>
</evidence>